<evidence type="ECO:0000256" key="4">
    <source>
        <dbReference type="ARBA" id="ARBA00022801"/>
    </source>
</evidence>
<comment type="catalytic activity">
    <reaction evidence="1">
        <text>Hydrolysis of terminal non-reducing beta-D-galactose residues in beta-D-galactosides.</text>
        <dbReference type="EC" id="3.2.1.23"/>
    </reaction>
</comment>
<reference evidence="7" key="1">
    <citation type="submission" date="2019-05" db="EMBL/GenBank/DDBJ databases">
        <authorList>
            <consortium name="Pathogen Informatics"/>
        </authorList>
    </citation>
    <scope>NUCLEOTIDE SEQUENCE [LARGE SCALE GENOMIC DNA]</scope>
    <source>
        <strain evidence="7">NCTC12965</strain>
    </source>
</reference>
<feature type="domain" description="Glycoside hydrolase family 2 immunoglobulin-like beta-sandwich" evidence="6">
    <location>
        <begin position="16"/>
        <end position="114"/>
    </location>
</feature>
<dbReference type="Pfam" id="PF00703">
    <property type="entry name" value="Glyco_hydro_2"/>
    <property type="match status" value="1"/>
</dbReference>
<dbReference type="EC" id="3.2.1.23" evidence="3"/>
<dbReference type="EMBL" id="CABEEZ010000022">
    <property type="protein sequence ID" value="VTR21210.1"/>
    <property type="molecule type" value="Genomic_DNA"/>
</dbReference>
<dbReference type="GO" id="GO:0009341">
    <property type="term" value="C:beta-galactosidase complex"/>
    <property type="evidence" value="ECO:0007669"/>
    <property type="project" value="TreeGrafter"/>
</dbReference>
<sequence>MSGIFRDVSLLHKPATHLSDISITTPLSDSFRRGELVVEVQAHQPQQHRVQVQLWRKDALIAEKTQDFGSEIIDERGAYDERTTLRLPVDQPALWSAETPTLYRAVVKLLSPTGEWWRLKPMMSVSARLKSATAY</sequence>
<evidence type="ECO:0000256" key="2">
    <source>
        <dbReference type="ARBA" id="ARBA00007401"/>
    </source>
</evidence>
<dbReference type="GO" id="GO:0004565">
    <property type="term" value="F:beta-galactosidase activity"/>
    <property type="evidence" value="ECO:0007669"/>
    <property type="project" value="UniProtKB-EC"/>
</dbReference>
<dbReference type="SUPFAM" id="SSF49303">
    <property type="entry name" value="beta-Galactosidase/glucuronidase domain"/>
    <property type="match status" value="1"/>
</dbReference>
<dbReference type="PANTHER" id="PTHR46323:SF2">
    <property type="entry name" value="BETA-GALACTOSIDASE"/>
    <property type="match status" value="1"/>
</dbReference>
<dbReference type="Gene3D" id="2.60.40.10">
    <property type="entry name" value="Immunoglobulins"/>
    <property type="match status" value="1"/>
</dbReference>
<dbReference type="AlphaFoldDB" id="A0A4U9TM75"/>
<dbReference type="GO" id="GO:0005990">
    <property type="term" value="P:lactose catabolic process"/>
    <property type="evidence" value="ECO:0007669"/>
    <property type="project" value="TreeGrafter"/>
</dbReference>
<name>A0A4U9TM75_SERFO</name>
<dbReference type="InterPro" id="IPR036156">
    <property type="entry name" value="Beta-gal/glucu_dom_sf"/>
</dbReference>
<keyword evidence="5 7" id="KW-0326">Glycosidase</keyword>
<proteinExistence type="inferred from homology"/>
<dbReference type="InterPro" id="IPR006102">
    <property type="entry name" value="Ig-like_GH2"/>
</dbReference>
<organism evidence="7">
    <name type="scientific">Serratia fonticola</name>
    <dbReference type="NCBI Taxonomy" id="47917"/>
    <lineage>
        <taxon>Bacteria</taxon>
        <taxon>Pseudomonadati</taxon>
        <taxon>Pseudomonadota</taxon>
        <taxon>Gammaproteobacteria</taxon>
        <taxon>Enterobacterales</taxon>
        <taxon>Yersiniaceae</taxon>
        <taxon>Serratia</taxon>
    </lineage>
</organism>
<dbReference type="InterPro" id="IPR050347">
    <property type="entry name" value="Bact_Beta-galactosidase"/>
</dbReference>
<accession>A0A4U9TM75</accession>
<keyword evidence="4 7" id="KW-0378">Hydrolase</keyword>
<evidence type="ECO:0000256" key="1">
    <source>
        <dbReference type="ARBA" id="ARBA00001412"/>
    </source>
</evidence>
<evidence type="ECO:0000256" key="5">
    <source>
        <dbReference type="ARBA" id="ARBA00023295"/>
    </source>
</evidence>
<protein>
    <recommendedName>
        <fullName evidence="3">beta-galactosidase</fullName>
        <ecNumber evidence="3">3.2.1.23</ecNumber>
    </recommendedName>
</protein>
<dbReference type="InterPro" id="IPR013783">
    <property type="entry name" value="Ig-like_fold"/>
</dbReference>
<evidence type="ECO:0000256" key="3">
    <source>
        <dbReference type="ARBA" id="ARBA00012756"/>
    </source>
</evidence>
<evidence type="ECO:0000313" key="7">
    <source>
        <dbReference type="EMBL" id="VTR21210.1"/>
    </source>
</evidence>
<comment type="similarity">
    <text evidence="2">Belongs to the glycosyl hydrolase 2 family.</text>
</comment>
<evidence type="ECO:0000259" key="6">
    <source>
        <dbReference type="Pfam" id="PF00703"/>
    </source>
</evidence>
<gene>
    <name evidence="7" type="primary">lacZ_2</name>
    <name evidence="7" type="ORF">NCTC12965_01206</name>
</gene>
<dbReference type="PANTHER" id="PTHR46323">
    <property type="entry name" value="BETA-GALACTOSIDASE"/>
    <property type="match status" value="1"/>
</dbReference>